<name>A0ABY7YNB1_9HYPH</name>
<dbReference type="Proteomes" id="UP001220530">
    <property type="component" value="Chromosome"/>
</dbReference>
<accession>A0ABY7YNB1</accession>
<evidence type="ECO:0000313" key="1">
    <source>
        <dbReference type="EMBL" id="WDR02778.1"/>
    </source>
</evidence>
<sequence length="85" mass="9550">MGETGLLEQGTRLAEIHSVYSTILQVMSVALISPFKDEAWSVAFRELLAGLTNYPDFSRLELDLVTMQDEVSKAAARWYEKAARL</sequence>
<reference evidence="1 2" key="1">
    <citation type="submission" date="2023-02" db="EMBL/GenBank/DDBJ databases">
        <title>Devosia algicola sp. nov., isolated from the phycosphere of marine algae.</title>
        <authorList>
            <person name="Kim J.M."/>
            <person name="Lee J.K."/>
            <person name="Choi B.J."/>
            <person name="Bayburt H."/>
            <person name="Jeon C.O."/>
        </authorList>
    </citation>
    <scope>NUCLEOTIDE SEQUENCE [LARGE SCALE GENOMIC DNA]</scope>
    <source>
        <strain evidence="1 2">G20-9</strain>
    </source>
</reference>
<organism evidence="1 2">
    <name type="scientific">Devosia algicola</name>
    <dbReference type="NCBI Taxonomy" id="3026418"/>
    <lineage>
        <taxon>Bacteria</taxon>
        <taxon>Pseudomonadati</taxon>
        <taxon>Pseudomonadota</taxon>
        <taxon>Alphaproteobacteria</taxon>
        <taxon>Hyphomicrobiales</taxon>
        <taxon>Devosiaceae</taxon>
        <taxon>Devosia</taxon>
    </lineage>
</organism>
<evidence type="ECO:0000313" key="2">
    <source>
        <dbReference type="Proteomes" id="UP001220530"/>
    </source>
</evidence>
<gene>
    <name evidence="1" type="ORF">PSQ19_00620</name>
</gene>
<proteinExistence type="predicted"/>
<keyword evidence="2" id="KW-1185">Reference proteome</keyword>
<dbReference type="EMBL" id="CP118246">
    <property type="protein sequence ID" value="WDR02778.1"/>
    <property type="molecule type" value="Genomic_DNA"/>
</dbReference>
<protein>
    <submittedName>
        <fullName evidence="1">Uncharacterized protein</fullName>
    </submittedName>
</protein>
<dbReference type="RefSeq" id="WP_282219180.1">
    <property type="nucleotide sequence ID" value="NZ_CP118246.1"/>
</dbReference>